<evidence type="ECO:0000313" key="1">
    <source>
        <dbReference type="EMBL" id="GME70252.1"/>
    </source>
</evidence>
<sequence length="597" mass="67753">MRYEIENTPAKNASLMEIIFFWEWLNDIFMRFKPELVQGDAQLVRALSFVHNNDCSLISTGGFELLAQLNQEVLYMSEHLVLTYMANFFAGFANIDAKKRENQMKIITAFRSEFSDVAKFFSIFQVGPKKVKSLSIYPRQNLNKSVEDLSIHQIEKLVKNADLKVDTEKANSAHQKGKFKGKFNKSKASKNGKGKTNGLICFNCGELGHMAHNCKKPKKRLEKANVSKVFPVVEKVHFSSALNGNNKSLKIMDGGSTAHVMNEKQHLVPSESQIDVCYCPEAPINLISVFKLDNAGMTIAFGRGKIDVLNGGKVVMSGHLQSDGLYYVDSNQGEKEFFTRSTKIRGEDLPELHVRNTHASASELRKITKGTIPWSALQRTTDNCSTCAANVNKSHGKEKGKPKPEVKVEEKPLVGEKLVVDLIGPYCGKYGLILKDVGSQYIWYSILNRKSQATEETIVWLRKIMNQLNRFKLNVCFLCSDNEFRTIELKQFCNANGIHQEFTSPGHSYQNGSAENANRLMVKKVQKLMFESGLPRKYWEMVLKHAVFSHNVHSFHNKDSPNERFSRMWIICTMRLNNLVVQLMSLSLMLTMKPKER</sequence>
<comment type="caution">
    <text evidence="1">The sequence shown here is derived from an EMBL/GenBank/DDBJ whole genome shotgun (WGS) entry which is preliminary data.</text>
</comment>
<dbReference type="Proteomes" id="UP001165064">
    <property type="component" value="Unassembled WGS sequence"/>
</dbReference>
<dbReference type="EMBL" id="BSXS01000007">
    <property type="protein sequence ID" value="GME70252.1"/>
    <property type="molecule type" value="Genomic_DNA"/>
</dbReference>
<keyword evidence="2" id="KW-1185">Reference proteome</keyword>
<accession>A0ACB5SQZ2</accession>
<reference evidence="1" key="1">
    <citation type="submission" date="2023-04" db="EMBL/GenBank/DDBJ databases">
        <title>Ambrosiozyma monospora NBRC 10751.</title>
        <authorList>
            <person name="Ichikawa N."/>
            <person name="Sato H."/>
            <person name="Tonouchi N."/>
        </authorList>
    </citation>
    <scope>NUCLEOTIDE SEQUENCE</scope>
    <source>
        <strain evidence="1">NBRC 10751</strain>
    </source>
</reference>
<name>A0ACB5SQZ2_AMBMO</name>
<protein>
    <submittedName>
        <fullName evidence="1">Unnamed protein product</fullName>
    </submittedName>
</protein>
<evidence type="ECO:0000313" key="2">
    <source>
        <dbReference type="Proteomes" id="UP001165064"/>
    </source>
</evidence>
<gene>
    <name evidence="1" type="ORF">Amon02_000011900</name>
</gene>
<proteinExistence type="predicted"/>
<organism evidence="1 2">
    <name type="scientific">Ambrosiozyma monospora</name>
    <name type="common">Yeast</name>
    <name type="synonym">Endomycopsis monosporus</name>
    <dbReference type="NCBI Taxonomy" id="43982"/>
    <lineage>
        <taxon>Eukaryota</taxon>
        <taxon>Fungi</taxon>
        <taxon>Dikarya</taxon>
        <taxon>Ascomycota</taxon>
        <taxon>Saccharomycotina</taxon>
        <taxon>Pichiomycetes</taxon>
        <taxon>Pichiales</taxon>
        <taxon>Pichiaceae</taxon>
        <taxon>Ambrosiozyma</taxon>
    </lineage>
</organism>